<dbReference type="Pfam" id="PF00512">
    <property type="entry name" value="HisKA"/>
    <property type="match status" value="1"/>
</dbReference>
<dbReference type="EMBL" id="AOJG01000006">
    <property type="protein sequence ID" value="EMA63919.1"/>
    <property type="molecule type" value="Genomic_DNA"/>
</dbReference>
<dbReference type="Proteomes" id="UP000011650">
    <property type="component" value="Unassembled WGS sequence"/>
</dbReference>
<dbReference type="CDD" id="cd00075">
    <property type="entry name" value="HATPase"/>
    <property type="match status" value="1"/>
</dbReference>
<evidence type="ECO:0000256" key="5">
    <source>
        <dbReference type="ARBA" id="ARBA00022777"/>
    </source>
</evidence>
<dbReference type="GO" id="GO:0000155">
    <property type="term" value="F:phosphorelay sensor kinase activity"/>
    <property type="evidence" value="ECO:0007669"/>
    <property type="project" value="InterPro"/>
</dbReference>
<dbReference type="SUPFAM" id="SSF55874">
    <property type="entry name" value="ATPase domain of HSP90 chaperone/DNA topoisomerase II/histidine kinase"/>
    <property type="match status" value="1"/>
</dbReference>
<evidence type="ECO:0000256" key="2">
    <source>
        <dbReference type="ARBA" id="ARBA00012438"/>
    </source>
</evidence>
<feature type="region of interest" description="Disordered" evidence="7">
    <location>
        <begin position="208"/>
        <end position="227"/>
    </location>
</feature>
<evidence type="ECO:0000256" key="1">
    <source>
        <dbReference type="ARBA" id="ARBA00000085"/>
    </source>
</evidence>
<dbReference type="CDD" id="cd00082">
    <property type="entry name" value="HisKA"/>
    <property type="match status" value="1"/>
</dbReference>
<keyword evidence="5 9" id="KW-0418">Kinase</keyword>
<protein>
    <recommendedName>
        <fullName evidence="2">histidine kinase</fullName>
        <ecNumber evidence="2">2.7.13.3</ecNumber>
    </recommendedName>
</protein>
<dbReference type="SUPFAM" id="SSF47384">
    <property type="entry name" value="Homodimeric domain of signal transducing histidine kinase"/>
    <property type="match status" value="1"/>
</dbReference>
<keyword evidence="3" id="KW-0597">Phosphoprotein</keyword>
<dbReference type="InterPro" id="IPR036097">
    <property type="entry name" value="HisK_dim/P_sf"/>
</dbReference>
<feature type="compositionally biased region" description="Basic and acidic residues" evidence="7">
    <location>
        <begin position="24"/>
        <end position="36"/>
    </location>
</feature>
<keyword evidence="4" id="KW-0808">Transferase</keyword>
<dbReference type="InterPro" id="IPR003661">
    <property type="entry name" value="HisK_dim/P_dom"/>
</dbReference>
<proteinExistence type="predicted"/>
<dbReference type="AlphaFoldDB" id="M0P304"/>
<evidence type="ECO:0000313" key="10">
    <source>
        <dbReference type="Proteomes" id="UP000011650"/>
    </source>
</evidence>
<reference evidence="9 10" key="1">
    <citation type="journal article" date="2014" name="PLoS Genet.">
        <title>Phylogenetically driven sequencing of extremely halophilic archaea reveals strategies for static and dynamic osmo-response.</title>
        <authorList>
            <person name="Becker E.A."/>
            <person name="Seitzer P.M."/>
            <person name="Tritt A."/>
            <person name="Larsen D."/>
            <person name="Krusor M."/>
            <person name="Yao A.I."/>
            <person name="Wu D."/>
            <person name="Madern D."/>
            <person name="Eisen J.A."/>
            <person name="Darling A.E."/>
            <person name="Facciotti M.T."/>
        </authorList>
    </citation>
    <scope>NUCLEOTIDE SEQUENCE [LARGE SCALE GENOMIC DNA]</scope>
    <source>
        <strain evidence="9 10">DSM 21995</strain>
    </source>
</reference>
<sequence>MGDDANAAPGEDAGPGARVSTEPGAREDTGVVRSDGEAGELVDDADPEERLKRQRDDLRLLNQVMRHDIRNDLQLVGAYAELLDDHVDGEGEEYLDVIKRNTQSAVSLTTTVRDLAEVMLREETEPSRVSLARVLSQQVEEVRSAYSEAVFTAEGSFPGADVVADEMLSSVFRNLLRNAVQHNDETPPKVTVSAAVDEARGVAEVRVADNGPGIPESHRDEVFGKGEKGLDSPGAGIGLYLVRSLVEIYDGDVWIEDNEPKGTVFVVRLPLAA</sequence>
<dbReference type="OrthoDB" id="3369at2157"/>
<organism evidence="9 10">
    <name type="scientific">Halorubrum lipolyticum DSM 21995</name>
    <dbReference type="NCBI Taxonomy" id="1227482"/>
    <lineage>
        <taxon>Archaea</taxon>
        <taxon>Methanobacteriati</taxon>
        <taxon>Methanobacteriota</taxon>
        <taxon>Stenosarchaea group</taxon>
        <taxon>Halobacteria</taxon>
        <taxon>Halobacteriales</taxon>
        <taxon>Haloferacaceae</taxon>
        <taxon>Halorubrum</taxon>
    </lineage>
</organism>
<comment type="caution">
    <text evidence="9">The sequence shown here is derived from an EMBL/GenBank/DDBJ whole genome shotgun (WGS) entry which is preliminary data.</text>
</comment>
<dbReference type="PANTHER" id="PTHR43711:SF1">
    <property type="entry name" value="HISTIDINE KINASE 1"/>
    <property type="match status" value="1"/>
</dbReference>
<feature type="region of interest" description="Disordered" evidence="7">
    <location>
        <begin position="1"/>
        <end position="45"/>
    </location>
</feature>
<evidence type="ECO:0000313" key="9">
    <source>
        <dbReference type="EMBL" id="EMA63919.1"/>
    </source>
</evidence>
<dbReference type="PRINTS" id="PR00344">
    <property type="entry name" value="BCTRLSENSOR"/>
</dbReference>
<dbReference type="SMART" id="SM00388">
    <property type="entry name" value="HisKA"/>
    <property type="match status" value="1"/>
</dbReference>
<dbReference type="Gene3D" id="1.10.287.130">
    <property type="match status" value="1"/>
</dbReference>
<dbReference type="Pfam" id="PF02518">
    <property type="entry name" value="HATPase_c"/>
    <property type="match status" value="1"/>
</dbReference>
<dbReference type="InterPro" id="IPR036890">
    <property type="entry name" value="HATPase_C_sf"/>
</dbReference>
<dbReference type="RefSeq" id="WP_008003443.1">
    <property type="nucleotide sequence ID" value="NZ_AOJG01000006.1"/>
</dbReference>
<dbReference type="PANTHER" id="PTHR43711">
    <property type="entry name" value="TWO-COMPONENT HISTIDINE KINASE"/>
    <property type="match status" value="1"/>
</dbReference>
<feature type="compositionally biased region" description="Basic and acidic residues" evidence="7">
    <location>
        <begin position="216"/>
        <end position="227"/>
    </location>
</feature>
<dbReference type="InterPro" id="IPR005467">
    <property type="entry name" value="His_kinase_dom"/>
</dbReference>
<dbReference type="InterPro" id="IPR050736">
    <property type="entry name" value="Sensor_HK_Regulatory"/>
</dbReference>
<comment type="catalytic activity">
    <reaction evidence="1">
        <text>ATP + protein L-histidine = ADP + protein N-phospho-L-histidine.</text>
        <dbReference type="EC" id="2.7.13.3"/>
    </reaction>
</comment>
<keyword evidence="6" id="KW-0902">Two-component regulatory system</keyword>
<dbReference type="InterPro" id="IPR004358">
    <property type="entry name" value="Sig_transdc_His_kin-like_C"/>
</dbReference>
<dbReference type="STRING" id="1227482.C469_02169"/>
<accession>M0P304</accession>
<evidence type="ECO:0000256" key="7">
    <source>
        <dbReference type="SAM" id="MobiDB-lite"/>
    </source>
</evidence>
<dbReference type="InterPro" id="IPR003594">
    <property type="entry name" value="HATPase_dom"/>
</dbReference>
<evidence type="ECO:0000256" key="4">
    <source>
        <dbReference type="ARBA" id="ARBA00022679"/>
    </source>
</evidence>
<name>M0P304_9EURY</name>
<feature type="domain" description="Histidine kinase" evidence="8">
    <location>
        <begin position="64"/>
        <end position="273"/>
    </location>
</feature>
<evidence type="ECO:0000256" key="6">
    <source>
        <dbReference type="ARBA" id="ARBA00023012"/>
    </source>
</evidence>
<gene>
    <name evidence="9" type="ORF">C469_02169</name>
</gene>
<dbReference type="EC" id="2.7.13.3" evidence="2"/>
<dbReference type="PATRIC" id="fig|1227482.3.peg.443"/>
<dbReference type="Gene3D" id="3.30.565.10">
    <property type="entry name" value="Histidine kinase-like ATPase, C-terminal domain"/>
    <property type="match status" value="1"/>
</dbReference>
<keyword evidence="10" id="KW-1185">Reference proteome</keyword>
<dbReference type="PROSITE" id="PS50109">
    <property type="entry name" value="HIS_KIN"/>
    <property type="match status" value="1"/>
</dbReference>
<evidence type="ECO:0000259" key="8">
    <source>
        <dbReference type="PROSITE" id="PS50109"/>
    </source>
</evidence>
<evidence type="ECO:0000256" key="3">
    <source>
        <dbReference type="ARBA" id="ARBA00022553"/>
    </source>
</evidence>
<dbReference type="SMART" id="SM00387">
    <property type="entry name" value="HATPase_c"/>
    <property type="match status" value="1"/>
</dbReference>